<dbReference type="InterPro" id="IPR008925">
    <property type="entry name" value="aa_tRNA-synth_I_cd-bd_sf"/>
</dbReference>
<dbReference type="PROSITE" id="PS00178">
    <property type="entry name" value="AA_TRNA_LIGASE_I"/>
    <property type="match status" value="1"/>
</dbReference>
<dbReference type="Gene3D" id="3.40.50.620">
    <property type="entry name" value="HUPs"/>
    <property type="match status" value="2"/>
</dbReference>
<evidence type="ECO:0000256" key="8">
    <source>
        <dbReference type="ARBA" id="ARBA00023146"/>
    </source>
</evidence>
<dbReference type="NCBIfam" id="NF001968">
    <property type="entry name" value="PRK00750.1-2"/>
    <property type="match status" value="1"/>
</dbReference>
<dbReference type="GO" id="GO:0004824">
    <property type="term" value="F:lysine-tRNA ligase activity"/>
    <property type="evidence" value="ECO:0007669"/>
    <property type="project" value="UniProtKB-EC"/>
</dbReference>
<dbReference type="EC" id="6.1.1.6" evidence="10"/>
<comment type="subcellular location">
    <subcellularLocation>
        <location evidence="1 10">Cytoplasm</location>
    </subcellularLocation>
</comment>
<protein>
    <recommendedName>
        <fullName evidence="10">Lysine--tRNA ligase</fullName>
        <ecNumber evidence="10">6.1.1.6</ecNumber>
    </recommendedName>
    <alternativeName>
        <fullName evidence="10">Lysyl-tRNA synthetase</fullName>
        <shortName evidence="10">LysRS</shortName>
    </alternativeName>
</protein>
<dbReference type="PANTHER" id="PTHR37940">
    <property type="entry name" value="LYSINE--TRNA LIGASE"/>
    <property type="match status" value="1"/>
</dbReference>
<dbReference type="InterPro" id="IPR001412">
    <property type="entry name" value="aa-tRNA-synth_I_CS"/>
</dbReference>
<dbReference type="Pfam" id="PF01921">
    <property type="entry name" value="tRNA-synt_1f"/>
    <property type="match status" value="1"/>
</dbReference>
<feature type="short sequence motif" description="'HIGH' region" evidence="10">
    <location>
        <begin position="44"/>
        <end position="52"/>
    </location>
</feature>
<dbReference type="InterPro" id="IPR020751">
    <property type="entry name" value="aa-tRNA-synth_I_codon-bd_sub2"/>
</dbReference>
<evidence type="ECO:0000313" key="11">
    <source>
        <dbReference type="EMBL" id="MEK0083837.1"/>
    </source>
</evidence>
<evidence type="ECO:0000313" key="12">
    <source>
        <dbReference type="Proteomes" id="UP001375743"/>
    </source>
</evidence>
<evidence type="ECO:0000256" key="7">
    <source>
        <dbReference type="ARBA" id="ARBA00022917"/>
    </source>
</evidence>
<evidence type="ECO:0000256" key="1">
    <source>
        <dbReference type="ARBA" id="ARBA00004496"/>
    </source>
</evidence>
<dbReference type="HAMAP" id="MF_00177">
    <property type="entry name" value="Lys_tRNA_synth_class1"/>
    <property type="match status" value="1"/>
</dbReference>
<evidence type="ECO:0000256" key="9">
    <source>
        <dbReference type="ARBA" id="ARBA00048573"/>
    </source>
</evidence>
<accession>A0ABU8XV55</accession>
<dbReference type="NCBIfam" id="TIGR00467">
    <property type="entry name" value="lysS_arch"/>
    <property type="match status" value="1"/>
</dbReference>
<dbReference type="SUPFAM" id="SSF48163">
    <property type="entry name" value="An anticodon-binding domain of class I aminoacyl-tRNA synthetases"/>
    <property type="match status" value="1"/>
</dbReference>
<name>A0ABU8XV55_9PROT</name>
<keyword evidence="3 10" id="KW-0963">Cytoplasm</keyword>
<comment type="catalytic activity">
    <reaction evidence="9 10">
        <text>tRNA(Lys) + L-lysine + ATP = L-lysyl-tRNA(Lys) + AMP + diphosphate</text>
        <dbReference type="Rhea" id="RHEA:20792"/>
        <dbReference type="Rhea" id="RHEA-COMP:9696"/>
        <dbReference type="Rhea" id="RHEA-COMP:9697"/>
        <dbReference type="ChEBI" id="CHEBI:30616"/>
        <dbReference type="ChEBI" id="CHEBI:32551"/>
        <dbReference type="ChEBI" id="CHEBI:33019"/>
        <dbReference type="ChEBI" id="CHEBI:78442"/>
        <dbReference type="ChEBI" id="CHEBI:78529"/>
        <dbReference type="ChEBI" id="CHEBI:456215"/>
        <dbReference type="EC" id="6.1.1.6"/>
    </reaction>
</comment>
<proteinExistence type="inferred from homology"/>
<dbReference type="PANTHER" id="PTHR37940:SF1">
    <property type="entry name" value="LYSINE--TRNA LIGASE"/>
    <property type="match status" value="1"/>
</dbReference>
<feature type="binding site" evidence="10">
    <location>
        <position position="293"/>
    </location>
    <ligand>
        <name>ATP</name>
        <dbReference type="ChEBI" id="CHEBI:30616"/>
    </ligand>
</feature>
<evidence type="ECO:0000256" key="6">
    <source>
        <dbReference type="ARBA" id="ARBA00022840"/>
    </source>
</evidence>
<evidence type="ECO:0000256" key="5">
    <source>
        <dbReference type="ARBA" id="ARBA00022741"/>
    </source>
</evidence>
<keyword evidence="12" id="KW-1185">Reference proteome</keyword>
<comment type="similarity">
    <text evidence="2 10">Belongs to the class-I aminoacyl-tRNA synthetase family.</text>
</comment>
<dbReference type="EMBL" id="JBBLZC010000010">
    <property type="protein sequence ID" value="MEK0083837.1"/>
    <property type="molecule type" value="Genomic_DNA"/>
</dbReference>
<organism evidence="11 12">
    <name type="scientific">Benzoatithermus flavus</name>
    <dbReference type="NCBI Taxonomy" id="3108223"/>
    <lineage>
        <taxon>Bacteria</taxon>
        <taxon>Pseudomonadati</taxon>
        <taxon>Pseudomonadota</taxon>
        <taxon>Alphaproteobacteria</taxon>
        <taxon>Geminicoccales</taxon>
        <taxon>Geminicoccaceae</taxon>
        <taxon>Benzoatithermus</taxon>
    </lineage>
</organism>
<comment type="caution">
    <text evidence="11">The sequence shown here is derived from an EMBL/GenBank/DDBJ whole genome shotgun (WGS) entry which is preliminary data.</text>
</comment>
<dbReference type="InterPro" id="IPR002904">
    <property type="entry name" value="Lys-tRNA-ligase"/>
</dbReference>
<dbReference type="Proteomes" id="UP001375743">
    <property type="component" value="Unassembled WGS sequence"/>
</dbReference>
<dbReference type="Gene3D" id="1.10.10.350">
    <property type="match status" value="1"/>
</dbReference>
<evidence type="ECO:0000256" key="2">
    <source>
        <dbReference type="ARBA" id="ARBA00005594"/>
    </source>
</evidence>
<dbReference type="InterPro" id="IPR014729">
    <property type="entry name" value="Rossmann-like_a/b/a_fold"/>
</dbReference>
<sequence length="531" mass="59789">MSEDREILAASKAWPVVEAQRVLERVAKRPPAKGYVLFETGYGPSGLPHIGTFAEVFRTTLVRQVFTRLSDLPTELFAFSDDMDGLRKVPDNVPNQEMVAQHLGRPLTAIPDPFGTHESYGAHMNARLKAFLDAFGFSYTFKSATEAYKSGAFNRALLKVLERHEEIRRIVLPTLGPERRATYSPILPISPRTGRVLQVPIEECRVASGTVVFRDEDGTLTEVPVTDGHCKMQWKCDWALRWAALDVDYEMSGKDLIDSVKLSSQICRVLDGVPPEGFSYELFLDEKGQKISKSKGNGLTIEEWLRYGTKESLQLFLYRDPRKAKRLYFDVIPKNVDDYESFLDAFPRQLPQEQVGNPLWHIHDGHPPVDDRLPPGLTFGMLLNLASVVNAEEPSVLWGFIGRYAPGTTPESSPRLARLVEHAIAYYRDFVRPNKRYRAPTAEERKALLELRDWLAGIGEGVDAEAVQHELYEIGKRHSFAHLRDWFKALYEVLLGQSEGPRFGSFAVIYGIANTRALIEAGLAREGAAAE</sequence>
<keyword evidence="7 10" id="KW-0648">Protein biosynthesis</keyword>
<evidence type="ECO:0000256" key="10">
    <source>
        <dbReference type="HAMAP-Rule" id="MF_00177"/>
    </source>
</evidence>
<keyword evidence="5 10" id="KW-0547">Nucleotide-binding</keyword>
<evidence type="ECO:0000256" key="3">
    <source>
        <dbReference type="ARBA" id="ARBA00022490"/>
    </source>
</evidence>
<keyword evidence="6 10" id="KW-0067">ATP-binding</keyword>
<reference evidence="11 12" key="1">
    <citation type="submission" date="2024-01" db="EMBL/GenBank/DDBJ databases">
        <title>Multi-omics insights into the function and evolution of sodium benzoate biodegradation pathways in Benzoatithermus flavus gen. nov., sp. nov. from hot spring.</title>
        <authorList>
            <person name="Hu C.-J."/>
            <person name="Li W.-J."/>
        </authorList>
    </citation>
    <scope>NUCLEOTIDE SEQUENCE [LARGE SCALE GENOMIC DNA]</scope>
    <source>
        <strain evidence="11 12">SYSU G07066</strain>
    </source>
</reference>
<dbReference type="SUPFAM" id="SSF52374">
    <property type="entry name" value="Nucleotidylyl transferase"/>
    <property type="match status" value="1"/>
</dbReference>
<keyword evidence="4 10" id="KW-0436">Ligase</keyword>
<gene>
    <name evidence="10" type="primary">lysS</name>
    <name evidence="11" type="ORF">U1T56_11810</name>
</gene>
<evidence type="ECO:0000256" key="4">
    <source>
        <dbReference type="ARBA" id="ARBA00022598"/>
    </source>
</evidence>
<keyword evidence="8 10" id="KW-0030">Aminoacyl-tRNA synthetase</keyword>
<feature type="short sequence motif" description="'KMSKS' region" evidence="10">
    <location>
        <begin position="290"/>
        <end position="294"/>
    </location>
</feature>